<protein>
    <submittedName>
        <fullName evidence="3">Aminodeoxychorismate/anthranilate synthase component II</fullName>
    </submittedName>
</protein>
<dbReference type="SUPFAM" id="SSF52317">
    <property type="entry name" value="Class I glutamine amidotransferase-like"/>
    <property type="match status" value="1"/>
</dbReference>
<dbReference type="PRINTS" id="PR00097">
    <property type="entry name" value="ANTSNTHASEII"/>
</dbReference>
<evidence type="ECO:0000313" key="4">
    <source>
        <dbReference type="Proteomes" id="UP001500683"/>
    </source>
</evidence>
<dbReference type="Proteomes" id="UP001500683">
    <property type="component" value="Unassembled WGS sequence"/>
</dbReference>
<organism evidence="3 4">
    <name type="scientific">Actinomadura miaoliensis</name>
    <dbReference type="NCBI Taxonomy" id="430685"/>
    <lineage>
        <taxon>Bacteria</taxon>
        <taxon>Bacillati</taxon>
        <taxon>Actinomycetota</taxon>
        <taxon>Actinomycetes</taxon>
        <taxon>Streptosporangiales</taxon>
        <taxon>Thermomonosporaceae</taxon>
        <taxon>Actinomadura</taxon>
    </lineage>
</organism>
<keyword evidence="1" id="KW-0315">Glutamine amidotransferase</keyword>
<dbReference type="EMBL" id="BAAAZG010000002">
    <property type="protein sequence ID" value="GAA4061237.1"/>
    <property type="molecule type" value="Genomic_DNA"/>
</dbReference>
<comment type="caution">
    <text evidence="3">The sequence shown here is derived from an EMBL/GenBank/DDBJ whole genome shotgun (WGS) entry which is preliminary data.</text>
</comment>
<dbReference type="InterPro" id="IPR029062">
    <property type="entry name" value="Class_I_gatase-like"/>
</dbReference>
<evidence type="ECO:0000259" key="2">
    <source>
        <dbReference type="Pfam" id="PF00117"/>
    </source>
</evidence>
<dbReference type="PANTHER" id="PTHR43418">
    <property type="entry name" value="MULTIFUNCTIONAL TRYPTOPHAN BIOSYNTHESIS PROTEIN-RELATED"/>
    <property type="match status" value="1"/>
</dbReference>
<proteinExistence type="predicted"/>
<dbReference type="CDD" id="cd01743">
    <property type="entry name" value="GATase1_Anthranilate_Synthase"/>
    <property type="match status" value="1"/>
</dbReference>
<sequence>MRILVVDNHDSFVFNIVQYLLQLGADCVVKDRSDVLPDDARDVDGVLLSPGPGHPADTGVCLDLVRDADRRGLPLLGVCLGHQVLAHAYGAVVTRAPRIVHGHTSPIHHDGRGVLAGLPDPFAATRYHSLAVDPATVPGDVLEISARTPEGVVMGLRHRHRPLEGVQFHPESVLSESGHALLRNWLAACASTV</sequence>
<evidence type="ECO:0000256" key="1">
    <source>
        <dbReference type="ARBA" id="ARBA00022962"/>
    </source>
</evidence>
<gene>
    <name evidence="3" type="ORF">GCM10022214_12730</name>
</gene>
<accession>A0ABP7V7M7</accession>
<name>A0ABP7V7M7_9ACTN</name>
<evidence type="ECO:0000313" key="3">
    <source>
        <dbReference type="EMBL" id="GAA4061237.1"/>
    </source>
</evidence>
<dbReference type="InterPro" id="IPR006221">
    <property type="entry name" value="TrpG/PapA_dom"/>
</dbReference>
<reference evidence="4" key="1">
    <citation type="journal article" date="2019" name="Int. J. Syst. Evol. Microbiol.">
        <title>The Global Catalogue of Microorganisms (GCM) 10K type strain sequencing project: providing services to taxonomists for standard genome sequencing and annotation.</title>
        <authorList>
            <consortium name="The Broad Institute Genomics Platform"/>
            <consortium name="The Broad Institute Genome Sequencing Center for Infectious Disease"/>
            <person name="Wu L."/>
            <person name="Ma J."/>
        </authorList>
    </citation>
    <scope>NUCLEOTIDE SEQUENCE [LARGE SCALE GENOMIC DNA]</scope>
    <source>
        <strain evidence="4">JCM 16702</strain>
    </source>
</reference>
<feature type="domain" description="Glutamine amidotransferase" evidence="2">
    <location>
        <begin position="4"/>
        <end position="187"/>
    </location>
</feature>
<dbReference type="PRINTS" id="PR00096">
    <property type="entry name" value="GATASE"/>
</dbReference>
<dbReference type="Pfam" id="PF00117">
    <property type="entry name" value="GATase"/>
    <property type="match status" value="1"/>
</dbReference>
<dbReference type="PROSITE" id="PS51273">
    <property type="entry name" value="GATASE_TYPE_1"/>
    <property type="match status" value="1"/>
</dbReference>
<dbReference type="PRINTS" id="PR00099">
    <property type="entry name" value="CPSGATASE"/>
</dbReference>
<dbReference type="InterPro" id="IPR050472">
    <property type="entry name" value="Anth_synth/Amidotransfase"/>
</dbReference>
<dbReference type="PANTHER" id="PTHR43418:SF4">
    <property type="entry name" value="MULTIFUNCTIONAL TRYPTOPHAN BIOSYNTHESIS PROTEIN"/>
    <property type="match status" value="1"/>
</dbReference>
<dbReference type="NCBIfam" id="TIGR00566">
    <property type="entry name" value="trpG_papA"/>
    <property type="match status" value="1"/>
</dbReference>
<dbReference type="InterPro" id="IPR017926">
    <property type="entry name" value="GATASE"/>
</dbReference>
<keyword evidence="4" id="KW-1185">Reference proteome</keyword>
<dbReference type="RefSeq" id="WP_344942094.1">
    <property type="nucleotide sequence ID" value="NZ_BAAAZG010000002.1"/>
</dbReference>
<dbReference type="Gene3D" id="3.40.50.880">
    <property type="match status" value="1"/>
</dbReference>